<organism evidence="7 8">
    <name type="scientific">Salvator merianae</name>
    <name type="common">Argentine black and white tegu</name>
    <name type="synonym">Tupinambis merianae</name>
    <dbReference type="NCBI Taxonomy" id="96440"/>
    <lineage>
        <taxon>Eukaryota</taxon>
        <taxon>Metazoa</taxon>
        <taxon>Chordata</taxon>
        <taxon>Craniata</taxon>
        <taxon>Vertebrata</taxon>
        <taxon>Euteleostomi</taxon>
        <taxon>Lepidosauria</taxon>
        <taxon>Squamata</taxon>
        <taxon>Bifurcata</taxon>
        <taxon>Unidentata</taxon>
        <taxon>Episquamata</taxon>
        <taxon>Laterata</taxon>
        <taxon>Teiioidea</taxon>
        <taxon>Teiidae</taxon>
        <taxon>Salvator</taxon>
    </lineage>
</organism>
<feature type="domain" description="Ig-like" evidence="6">
    <location>
        <begin position="10"/>
        <end position="128"/>
    </location>
</feature>
<dbReference type="InterPro" id="IPR013783">
    <property type="entry name" value="Ig-like_fold"/>
</dbReference>
<proteinExistence type="predicted"/>
<keyword evidence="4" id="KW-0393">Immunoglobulin domain</keyword>
<dbReference type="InterPro" id="IPR013106">
    <property type="entry name" value="Ig_V-set"/>
</dbReference>
<dbReference type="InterPro" id="IPR036179">
    <property type="entry name" value="Ig-like_dom_sf"/>
</dbReference>
<dbReference type="GO" id="GO:0042101">
    <property type="term" value="C:T cell receptor complex"/>
    <property type="evidence" value="ECO:0007669"/>
    <property type="project" value="UniProtKB-KW"/>
</dbReference>
<dbReference type="InterPro" id="IPR007110">
    <property type="entry name" value="Ig-like_dom"/>
</dbReference>
<dbReference type="PROSITE" id="PS50835">
    <property type="entry name" value="IG_LIKE"/>
    <property type="match status" value="1"/>
</dbReference>
<dbReference type="GO" id="GO:0002250">
    <property type="term" value="P:adaptive immune response"/>
    <property type="evidence" value="ECO:0007669"/>
    <property type="project" value="UniProtKB-KW"/>
</dbReference>
<dbReference type="Ensembl" id="ENSSMRT00000007353.1">
    <property type="protein sequence ID" value="ENSSMRP00000006285.1"/>
    <property type="gene ID" value="ENSSMRG00000005071.1"/>
</dbReference>
<dbReference type="Pfam" id="PF07686">
    <property type="entry name" value="V-set"/>
    <property type="match status" value="1"/>
</dbReference>
<sequence>ISPTLLPFLPSIFPLFPPFFLSCFTRGDSVSQAEGPVFIQEGQQVELFCSYETSFTGPGLFWYEQQPLQPPQLLLTQFDAEDDESKERQRWFSVKKEQKFFNLTKASVELRDSAVYFCAMSDTVRQLRRCAGQKPTQWLSVM</sequence>
<evidence type="ECO:0000313" key="8">
    <source>
        <dbReference type="Proteomes" id="UP000694421"/>
    </source>
</evidence>
<dbReference type="OMA" id="CSYETSF"/>
<accession>A0A8D0BDL3</accession>
<dbReference type="Proteomes" id="UP000694421">
    <property type="component" value="Unplaced"/>
</dbReference>
<keyword evidence="1" id="KW-0732">Signal</keyword>
<keyword evidence="5" id="KW-0391">Immunity</keyword>
<keyword evidence="8" id="KW-1185">Reference proteome</keyword>
<dbReference type="SMART" id="SM00409">
    <property type="entry name" value="IG"/>
    <property type="match status" value="1"/>
</dbReference>
<keyword evidence="2" id="KW-1064">Adaptive immunity</keyword>
<keyword evidence="5" id="KW-1279">T cell receptor</keyword>
<keyword evidence="3" id="KW-0675">Receptor</keyword>
<evidence type="ECO:0000256" key="1">
    <source>
        <dbReference type="ARBA" id="ARBA00022729"/>
    </source>
</evidence>
<reference evidence="7" key="2">
    <citation type="submission" date="2025-09" db="UniProtKB">
        <authorList>
            <consortium name="Ensembl"/>
        </authorList>
    </citation>
    <scope>IDENTIFICATION</scope>
</reference>
<reference evidence="7" key="1">
    <citation type="submission" date="2025-08" db="UniProtKB">
        <authorList>
            <consortium name="Ensembl"/>
        </authorList>
    </citation>
    <scope>IDENTIFICATION</scope>
</reference>
<dbReference type="PANTHER" id="PTHR19367">
    <property type="entry name" value="T-CELL RECEPTOR ALPHA CHAIN V REGION"/>
    <property type="match status" value="1"/>
</dbReference>
<dbReference type="AlphaFoldDB" id="A0A8D0BDL3"/>
<dbReference type="GeneTree" id="ENSGT00940000153073"/>
<dbReference type="Gene3D" id="2.60.40.10">
    <property type="entry name" value="Immunoglobulins"/>
    <property type="match status" value="1"/>
</dbReference>
<name>A0A8D0BDL3_SALMN</name>
<protein>
    <recommendedName>
        <fullName evidence="6">Ig-like domain-containing protein</fullName>
    </recommendedName>
</protein>
<evidence type="ECO:0000259" key="6">
    <source>
        <dbReference type="PROSITE" id="PS50835"/>
    </source>
</evidence>
<evidence type="ECO:0000256" key="2">
    <source>
        <dbReference type="ARBA" id="ARBA00023130"/>
    </source>
</evidence>
<evidence type="ECO:0000256" key="3">
    <source>
        <dbReference type="ARBA" id="ARBA00023170"/>
    </source>
</evidence>
<evidence type="ECO:0000313" key="7">
    <source>
        <dbReference type="Ensembl" id="ENSSMRP00000006285.1"/>
    </source>
</evidence>
<dbReference type="SUPFAM" id="SSF48726">
    <property type="entry name" value="Immunoglobulin"/>
    <property type="match status" value="1"/>
</dbReference>
<evidence type="ECO:0000256" key="4">
    <source>
        <dbReference type="ARBA" id="ARBA00023319"/>
    </source>
</evidence>
<evidence type="ECO:0000256" key="5">
    <source>
        <dbReference type="ARBA" id="ARBA00043266"/>
    </source>
</evidence>
<dbReference type="InterPro" id="IPR051287">
    <property type="entry name" value="TCR_variable_region"/>
</dbReference>
<dbReference type="PANTHER" id="PTHR19367:SF18">
    <property type="entry name" value="T CELL RECEPTOR ALPHA VARIABLE 16"/>
    <property type="match status" value="1"/>
</dbReference>
<dbReference type="SMART" id="SM00406">
    <property type="entry name" value="IGv"/>
    <property type="match status" value="1"/>
</dbReference>
<dbReference type="InterPro" id="IPR003599">
    <property type="entry name" value="Ig_sub"/>
</dbReference>